<dbReference type="SUPFAM" id="SSF54427">
    <property type="entry name" value="NTF2-like"/>
    <property type="match status" value="1"/>
</dbReference>
<dbReference type="RefSeq" id="WP_261297457.1">
    <property type="nucleotide sequence ID" value="NZ_JAMTCD010000004.1"/>
</dbReference>
<evidence type="ECO:0000313" key="2">
    <source>
        <dbReference type="EMBL" id="MCT7941025.1"/>
    </source>
</evidence>
<keyword evidence="3" id="KW-1185">Reference proteome</keyword>
<dbReference type="Gene3D" id="3.10.450.50">
    <property type="match status" value="1"/>
</dbReference>
<comment type="caution">
    <text evidence="2">The sequence shown here is derived from an EMBL/GenBank/DDBJ whole genome shotgun (WGS) entry which is preliminary data.</text>
</comment>
<dbReference type="AlphaFoldDB" id="A0A9X2WKM5"/>
<dbReference type="EMBL" id="JAMTCD010000004">
    <property type="protein sequence ID" value="MCT7941025.1"/>
    <property type="molecule type" value="Genomic_DNA"/>
</dbReference>
<accession>A0A9X2WKM5</accession>
<dbReference type="InterPro" id="IPR032710">
    <property type="entry name" value="NTF2-like_dom_sf"/>
</dbReference>
<gene>
    <name evidence="2" type="ORF">NE535_04350</name>
</gene>
<sequence>MQNTLNVTEFALPNDNTPEIVGLFIELYQKLNKDNLQKLTEVYSSDVHFQDPLHQVDGMAALTEYFANLYQNITHIEFDIHQIVLSECQHQAALYWVMSYSHPKLNKGQTIHVDGSSLLKFNDKIYFHRDYFDAGQMLYQHVPLLGGLINLLKKRIG</sequence>
<evidence type="ECO:0000313" key="3">
    <source>
        <dbReference type="Proteomes" id="UP001155546"/>
    </source>
</evidence>
<dbReference type="Proteomes" id="UP001155546">
    <property type="component" value="Unassembled WGS sequence"/>
</dbReference>
<organism evidence="2 3">
    <name type="scientific">Shewanella holmiensis</name>
    <dbReference type="NCBI Taxonomy" id="2952222"/>
    <lineage>
        <taxon>Bacteria</taxon>
        <taxon>Pseudomonadati</taxon>
        <taxon>Pseudomonadota</taxon>
        <taxon>Gammaproteobacteria</taxon>
        <taxon>Alteromonadales</taxon>
        <taxon>Shewanellaceae</taxon>
        <taxon>Shewanella</taxon>
    </lineage>
</organism>
<name>A0A9X2WKM5_9GAMM</name>
<dbReference type="InterPro" id="IPR037401">
    <property type="entry name" value="SnoaL-like"/>
</dbReference>
<reference evidence="2" key="1">
    <citation type="journal article" date="2023" name="Int. J. Syst. Evol. Microbiol.">
        <title>&lt;i&gt;Shewanella septentrionalis&lt;/i&gt; sp. nov. and &lt;i&gt;Shewanella holmiensis&lt;/i&gt; sp. nov., isolated from Baltic Sea water and sediments.</title>
        <authorList>
            <person name="Martin-Rodriguez A.J."/>
            <person name="Thorell K."/>
            <person name="Joffre E."/>
            <person name="Jensie-Markopoulos S."/>
            <person name="Moore E.R.B."/>
            <person name="Sjoling A."/>
        </authorList>
    </citation>
    <scope>NUCLEOTIDE SEQUENCE</scope>
    <source>
        <strain evidence="2">SP1S2-7</strain>
    </source>
</reference>
<proteinExistence type="predicted"/>
<protein>
    <submittedName>
        <fullName evidence="2">Nuclear transport factor 2 family protein</fullName>
    </submittedName>
</protein>
<feature type="domain" description="SnoaL-like" evidence="1">
    <location>
        <begin position="26"/>
        <end position="123"/>
    </location>
</feature>
<dbReference type="Pfam" id="PF12680">
    <property type="entry name" value="SnoaL_2"/>
    <property type="match status" value="1"/>
</dbReference>
<evidence type="ECO:0000259" key="1">
    <source>
        <dbReference type="Pfam" id="PF12680"/>
    </source>
</evidence>